<dbReference type="Pfam" id="PF13472">
    <property type="entry name" value="Lipase_GDSL_2"/>
    <property type="match status" value="1"/>
</dbReference>
<keyword evidence="3" id="KW-1185">Reference proteome</keyword>
<reference evidence="3" key="1">
    <citation type="submission" date="2016-10" db="EMBL/GenBank/DDBJ databases">
        <authorList>
            <person name="Varghese N."/>
        </authorList>
    </citation>
    <scope>NUCLEOTIDE SEQUENCE [LARGE SCALE GENOMIC DNA]</scope>
    <source>
        <strain evidence="3">DSM 12489</strain>
    </source>
</reference>
<dbReference type="InterPro" id="IPR036514">
    <property type="entry name" value="SGNH_hydro_sf"/>
</dbReference>
<organism evidence="2 3">
    <name type="scientific">Alicyclobacillus hesperidum</name>
    <dbReference type="NCBI Taxonomy" id="89784"/>
    <lineage>
        <taxon>Bacteria</taxon>
        <taxon>Bacillati</taxon>
        <taxon>Bacillota</taxon>
        <taxon>Bacilli</taxon>
        <taxon>Bacillales</taxon>
        <taxon>Alicyclobacillaceae</taxon>
        <taxon>Alicyclobacillus</taxon>
    </lineage>
</organism>
<dbReference type="STRING" id="89784.SAMN04489725_10727"/>
<protein>
    <submittedName>
        <fullName evidence="2">Lysophospholipase L1</fullName>
    </submittedName>
</protein>
<evidence type="ECO:0000313" key="3">
    <source>
        <dbReference type="Proteomes" id="UP000182589"/>
    </source>
</evidence>
<dbReference type="InterPro" id="IPR013830">
    <property type="entry name" value="SGNH_hydro"/>
</dbReference>
<proteinExistence type="predicted"/>
<sequence length="227" mass="25655">MKRNLYIALGDSITAGYGAPHPHATFVYQVSQFAHEQGLADHTMIIAQNGWTSGDLWKAVNVIGEAIWNQTNMITLMTGGNDLRRLLRRFYLPVSGPVITPSVIDRVSAEFTYNMDLLCNFIHKRNVPYVIVTTVYNPIPHFPIAVAAFDRLNTVIRMLAEDYRFTVSDVFAGFQNREHQLIEGYRNGKFEDLALPFRRPIHPNHAGHARIAEVIKKSLRGMAPPLP</sequence>
<dbReference type="Gene3D" id="3.40.50.1110">
    <property type="entry name" value="SGNH hydrolase"/>
    <property type="match status" value="1"/>
</dbReference>
<name>A0A1H2U508_9BACL</name>
<evidence type="ECO:0000259" key="1">
    <source>
        <dbReference type="Pfam" id="PF13472"/>
    </source>
</evidence>
<accession>A0A1H2U508</accession>
<dbReference type="RefSeq" id="WP_074692915.1">
    <property type="nucleotide sequence ID" value="NZ_FNOJ01000007.1"/>
</dbReference>
<dbReference type="CDD" id="cd00229">
    <property type="entry name" value="SGNH_hydrolase"/>
    <property type="match status" value="1"/>
</dbReference>
<dbReference type="AlphaFoldDB" id="A0A1H2U508"/>
<dbReference type="EMBL" id="FNOJ01000007">
    <property type="protein sequence ID" value="SDW50554.1"/>
    <property type="molecule type" value="Genomic_DNA"/>
</dbReference>
<evidence type="ECO:0000313" key="2">
    <source>
        <dbReference type="EMBL" id="SDW50554.1"/>
    </source>
</evidence>
<dbReference type="Proteomes" id="UP000182589">
    <property type="component" value="Unassembled WGS sequence"/>
</dbReference>
<feature type="domain" description="SGNH hydrolase-type esterase" evidence="1">
    <location>
        <begin position="8"/>
        <end position="210"/>
    </location>
</feature>
<dbReference type="SUPFAM" id="SSF52266">
    <property type="entry name" value="SGNH hydrolase"/>
    <property type="match status" value="1"/>
</dbReference>
<gene>
    <name evidence="2" type="ORF">SAMN04489725_10727</name>
</gene>